<dbReference type="InParanoid" id="A0A3Q7HZG9"/>
<dbReference type="SUPFAM" id="SSF50978">
    <property type="entry name" value="WD40 repeat-like"/>
    <property type="match status" value="1"/>
</dbReference>
<dbReference type="AlphaFoldDB" id="A0A3Q7HZG9"/>
<reference evidence="4" key="1">
    <citation type="journal article" date="2012" name="Nature">
        <title>The tomato genome sequence provides insights into fleshy fruit evolution.</title>
        <authorList>
            <consortium name="Tomato Genome Consortium"/>
        </authorList>
    </citation>
    <scope>NUCLEOTIDE SEQUENCE [LARGE SCALE GENOMIC DNA]</scope>
    <source>
        <strain evidence="4">cv. Heinz 1706</strain>
    </source>
</reference>
<evidence type="ECO:0000256" key="3">
    <source>
        <dbReference type="PROSITE-ProRule" id="PRU00221"/>
    </source>
</evidence>
<dbReference type="EnsemblPlants" id="Solyc09g018530.2.1">
    <property type="protein sequence ID" value="Solyc09g018530.2.1"/>
    <property type="gene ID" value="Solyc09g018530.2"/>
</dbReference>
<keyword evidence="2" id="KW-0677">Repeat</keyword>
<organism evidence="4">
    <name type="scientific">Solanum lycopersicum</name>
    <name type="common">Tomato</name>
    <name type="synonym">Lycopersicon esculentum</name>
    <dbReference type="NCBI Taxonomy" id="4081"/>
    <lineage>
        <taxon>Eukaryota</taxon>
        <taxon>Viridiplantae</taxon>
        <taxon>Streptophyta</taxon>
        <taxon>Embryophyta</taxon>
        <taxon>Tracheophyta</taxon>
        <taxon>Spermatophyta</taxon>
        <taxon>Magnoliopsida</taxon>
        <taxon>eudicotyledons</taxon>
        <taxon>Gunneridae</taxon>
        <taxon>Pentapetalae</taxon>
        <taxon>asterids</taxon>
        <taxon>lamiids</taxon>
        <taxon>Solanales</taxon>
        <taxon>Solanaceae</taxon>
        <taxon>Solanoideae</taxon>
        <taxon>Solaneae</taxon>
        <taxon>Solanum</taxon>
        <taxon>Solanum subgen. Lycopersicon</taxon>
    </lineage>
</organism>
<evidence type="ECO:0000256" key="2">
    <source>
        <dbReference type="ARBA" id="ARBA00022737"/>
    </source>
</evidence>
<keyword evidence="5" id="KW-1185">Reference proteome</keyword>
<dbReference type="PANTHER" id="PTHR19853:SF0">
    <property type="entry name" value="WD REPEAT-CONTAINING PROTEIN 3"/>
    <property type="match status" value="1"/>
</dbReference>
<dbReference type="InterPro" id="IPR036322">
    <property type="entry name" value="WD40_repeat_dom_sf"/>
</dbReference>
<accession>A0A3Q7HZG9</accession>
<name>A0A3Q7HZG9_SOLLC</name>
<reference evidence="4" key="2">
    <citation type="submission" date="2019-01" db="UniProtKB">
        <authorList>
            <consortium name="EnsemblPlants"/>
        </authorList>
    </citation>
    <scope>IDENTIFICATION</scope>
    <source>
        <strain evidence="4">cv. Heinz 1706</strain>
    </source>
</reference>
<feature type="repeat" description="WD" evidence="3">
    <location>
        <begin position="22"/>
        <end position="57"/>
    </location>
</feature>
<dbReference type="PROSITE" id="PS50082">
    <property type="entry name" value="WD_REPEATS_2"/>
    <property type="match status" value="1"/>
</dbReference>
<dbReference type="InterPro" id="IPR015943">
    <property type="entry name" value="WD40/YVTN_repeat-like_dom_sf"/>
</dbReference>
<sequence>MGSKDNDIILWDVVGETGMFRLRGHGDQVINIAFLGSGKTLVTTSKEKFLRVWDLDTQHCGMQIISGHHTEIWSIDIDLEERYLVRSYFKEFIGYLSIVFEQ</sequence>
<evidence type="ECO:0000256" key="1">
    <source>
        <dbReference type="ARBA" id="ARBA00022574"/>
    </source>
</evidence>
<protein>
    <submittedName>
        <fullName evidence="4">Uncharacterized protein</fullName>
    </submittedName>
</protein>
<evidence type="ECO:0000313" key="5">
    <source>
        <dbReference type="Proteomes" id="UP000004994"/>
    </source>
</evidence>
<dbReference type="PROSITE" id="PS50294">
    <property type="entry name" value="WD_REPEATS_REGION"/>
    <property type="match status" value="1"/>
</dbReference>
<dbReference type="Gene3D" id="2.130.10.10">
    <property type="entry name" value="YVTN repeat-like/Quinoprotein amine dehydrogenase"/>
    <property type="match status" value="1"/>
</dbReference>
<dbReference type="InterPro" id="IPR001680">
    <property type="entry name" value="WD40_rpt"/>
</dbReference>
<dbReference type="PaxDb" id="4081-Solyc09g018530.1.1"/>
<evidence type="ECO:0000313" key="4">
    <source>
        <dbReference type="EnsemblPlants" id="Solyc09g018530.2.1"/>
    </source>
</evidence>
<proteinExistence type="predicted"/>
<keyword evidence="1 3" id="KW-0853">WD repeat</keyword>
<dbReference type="STRING" id="4081.A0A3Q7HZG9"/>
<dbReference type="SMART" id="SM00320">
    <property type="entry name" value="WD40"/>
    <property type="match status" value="1"/>
</dbReference>
<dbReference type="InterPro" id="IPR051570">
    <property type="entry name" value="TBC1_cilium_biogenesis"/>
</dbReference>
<dbReference type="Pfam" id="PF00400">
    <property type="entry name" value="WD40"/>
    <property type="match status" value="1"/>
</dbReference>
<dbReference type="Proteomes" id="UP000004994">
    <property type="component" value="Chromosome 9"/>
</dbReference>
<dbReference type="Gramene" id="Solyc09g018530.2.1">
    <property type="protein sequence ID" value="Solyc09g018530.2.1"/>
    <property type="gene ID" value="Solyc09g018530.2"/>
</dbReference>
<dbReference type="PANTHER" id="PTHR19853">
    <property type="entry name" value="WD REPEAT CONTAINING PROTEIN 3 WDR3"/>
    <property type="match status" value="1"/>
</dbReference>